<feature type="compositionally biased region" description="Basic residues" evidence="1">
    <location>
        <begin position="344"/>
        <end position="358"/>
    </location>
</feature>
<protein>
    <submittedName>
        <fullName evidence="2">Uncharacterized protein</fullName>
    </submittedName>
</protein>
<evidence type="ECO:0000313" key="2">
    <source>
        <dbReference type="EMBL" id="OCF34949.1"/>
    </source>
</evidence>
<dbReference type="AlphaFoldDB" id="A0A1B9GV82"/>
<dbReference type="EMBL" id="KV700123">
    <property type="protein sequence ID" value="OCF34949.1"/>
    <property type="molecule type" value="Genomic_DNA"/>
</dbReference>
<gene>
    <name evidence="2" type="ORF">I316_03496</name>
</gene>
<sequence>MTTTLNPNANIFSPSPKQQGLSPLAPPFAPPPTLQVEPVPELVQDTGDSPISFFESLPVTPRLALESLPAFAIEEELNLRALDDKLHSESKPQGLGLDISVEIGGAKRDLDGYEELIRLNEAFYEAADESGYLGGISDRRKRDSSVSEDGRTWIIIVDDDEIDDAWPAFDLESLDVGPYRPQRFRKEEPRVQPVMPSDEPVPAETIRPTAIRWADTVEVKVCDAQHIPKGVHQVATKHLTPATLPKPGPSILRKPNQNGKSESIKLEYHKLPSLDDRPDPQVLGRSKYTHRFTFPIRLDCLKPNSGRTKRPMVGSSQERRDPPSEQKDSSGPVPEPRRSVYMRALKRAFRKKDRKGRRDAKLARDEEEERRARLQWEGEVVERD</sequence>
<feature type="region of interest" description="Disordered" evidence="1">
    <location>
        <begin position="300"/>
        <end position="384"/>
    </location>
</feature>
<feature type="region of interest" description="Disordered" evidence="1">
    <location>
        <begin position="1"/>
        <end position="47"/>
    </location>
</feature>
<evidence type="ECO:0000256" key="1">
    <source>
        <dbReference type="SAM" id="MobiDB-lite"/>
    </source>
</evidence>
<name>A0A1B9GV82_9TREE</name>
<proteinExistence type="predicted"/>
<feature type="compositionally biased region" description="Polar residues" evidence="1">
    <location>
        <begin position="1"/>
        <end position="21"/>
    </location>
</feature>
<evidence type="ECO:0000313" key="3">
    <source>
        <dbReference type="Proteomes" id="UP000092666"/>
    </source>
</evidence>
<feature type="compositionally biased region" description="Pro residues" evidence="1">
    <location>
        <begin position="24"/>
        <end position="33"/>
    </location>
</feature>
<accession>A0A1B9GV82</accession>
<reference evidence="2 3" key="1">
    <citation type="submission" date="2013-07" db="EMBL/GenBank/DDBJ databases">
        <title>The Genome Sequence of Cryptococcus heveanensis BCC8398.</title>
        <authorList>
            <consortium name="The Broad Institute Genome Sequencing Platform"/>
            <person name="Cuomo C."/>
            <person name="Litvintseva A."/>
            <person name="Chen Y."/>
            <person name="Heitman J."/>
            <person name="Sun S."/>
            <person name="Springer D."/>
            <person name="Dromer F."/>
            <person name="Young S.K."/>
            <person name="Zeng Q."/>
            <person name="Gargeya S."/>
            <person name="Fitzgerald M."/>
            <person name="Abouelleil A."/>
            <person name="Alvarado L."/>
            <person name="Berlin A.M."/>
            <person name="Chapman S.B."/>
            <person name="Dewar J."/>
            <person name="Goldberg J."/>
            <person name="Griggs A."/>
            <person name="Gujja S."/>
            <person name="Hansen M."/>
            <person name="Howarth C."/>
            <person name="Imamovic A."/>
            <person name="Larimer J."/>
            <person name="McCowan C."/>
            <person name="Murphy C."/>
            <person name="Pearson M."/>
            <person name="Priest M."/>
            <person name="Roberts A."/>
            <person name="Saif S."/>
            <person name="Shea T."/>
            <person name="Sykes S."/>
            <person name="Wortman J."/>
            <person name="Nusbaum C."/>
            <person name="Birren B."/>
        </authorList>
    </citation>
    <scope>NUCLEOTIDE SEQUENCE [LARGE SCALE GENOMIC DNA]</scope>
    <source>
        <strain evidence="2 3">BCC8398</strain>
    </source>
</reference>
<feature type="region of interest" description="Disordered" evidence="1">
    <location>
        <begin position="239"/>
        <end position="258"/>
    </location>
</feature>
<reference evidence="3" key="2">
    <citation type="submission" date="2013-12" db="EMBL/GenBank/DDBJ databases">
        <title>Evolution of pathogenesis and genome organization in the Tremellales.</title>
        <authorList>
            <person name="Cuomo C."/>
            <person name="Litvintseva A."/>
            <person name="Heitman J."/>
            <person name="Chen Y."/>
            <person name="Sun S."/>
            <person name="Springer D."/>
            <person name="Dromer F."/>
            <person name="Young S."/>
            <person name="Zeng Q."/>
            <person name="Chapman S."/>
            <person name="Gujja S."/>
            <person name="Saif S."/>
            <person name="Birren B."/>
        </authorList>
    </citation>
    <scope>NUCLEOTIDE SEQUENCE [LARGE SCALE GENOMIC DNA]</scope>
    <source>
        <strain evidence="3">BCC8398</strain>
    </source>
</reference>
<dbReference type="Proteomes" id="UP000092666">
    <property type="component" value="Unassembled WGS sequence"/>
</dbReference>
<feature type="compositionally biased region" description="Basic and acidic residues" evidence="1">
    <location>
        <begin position="359"/>
        <end position="384"/>
    </location>
</feature>
<keyword evidence="3" id="KW-1185">Reference proteome</keyword>
<organism evidence="2 3">
    <name type="scientific">Kwoniella heveanensis BCC8398</name>
    <dbReference type="NCBI Taxonomy" id="1296120"/>
    <lineage>
        <taxon>Eukaryota</taxon>
        <taxon>Fungi</taxon>
        <taxon>Dikarya</taxon>
        <taxon>Basidiomycota</taxon>
        <taxon>Agaricomycotina</taxon>
        <taxon>Tremellomycetes</taxon>
        <taxon>Tremellales</taxon>
        <taxon>Cryptococcaceae</taxon>
        <taxon>Kwoniella</taxon>
    </lineage>
</organism>
<feature type="compositionally biased region" description="Basic and acidic residues" evidence="1">
    <location>
        <begin position="317"/>
        <end position="328"/>
    </location>
</feature>